<evidence type="ECO:0000256" key="5">
    <source>
        <dbReference type="ARBA" id="ARBA00022840"/>
    </source>
</evidence>
<evidence type="ECO:0000259" key="10">
    <source>
        <dbReference type="Pfam" id="PF00733"/>
    </source>
</evidence>
<evidence type="ECO:0000313" key="12">
    <source>
        <dbReference type="EMBL" id="TYP69143.1"/>
    </source>
</evidence>
<name>A0A5S5BU73_9BACL</name>
<proteinExistence type="inferred from homology"/>
<comment type="catalytic activity">
    <reaction evidence="8">
        <text>L-aspartate + L-glutamine + ATP + H2O = L-asparagine + L-glutamate + AMP + diphosphate + H(+)</text>
        <dbReference type="Rhea" id="RHEA:12228"/>
        <dbReference type="ChEBI" id="CHEBI:15377"/>
        <dbReference type="ChEBI" id="CHEBI:15378"/>
        <dbReference type="ChEBI" id="CHEBI:29985"/>
        <dbReference type="ChEBI" id="CHEBI:29991"/>
        <dbReference type="ChEBI" id="CHEBI:30616"/>
        <dbReference type="ChEBI" id="CHEBI:33019"/>
        <dbReference type="ChEBI" id="CHEBI:58048"/>
        <dbReference type="ChEBI" id="CHEBI:58359"/>
        <dbReference type="ChEBI" id="CHEBI:456215"/>
        <dbReference type="EC" id="6.3.5.4"/>
    </reaction>
</comment>
<dbReference type="Proteomes" id="UP000323257">
    <property type="component" value="Unassembled WGS sequence"/>
</dbReference>
<reference evidence="12 13" key="1">
    <citation type="submission" date="2019-07" db="EMBL/GenBank/DDBJ databases">
        <title>Genomic Encyclopedia of Type Strains, Phase III (KMG-III): the genomes of soil and plant-associated and newly described type strains.</title>
        <authorList>
            <person name="Whitman W."/>
        </authorList>
    </citation>
    <scope>NUCLEOTIDE SEQUENCE [LARGE SCALE GENOMIC DNA]</scope>
    <source>
        <strain evidence="12 13">BL24</strain>
    </source>
</reference>
<feature type="domain" description="Asparagine synthetase" evidence="10">
    <location>
        <begin position="245"/>
        <end position="620"/>
    </location>
</feature>
<keyword evidence="4 9" id="KW-0547">Nucleotide-binding</keyword>
<comment type="pathway">
    <text evidence="1">Amino-acid biosynthesis; L-asparagine biosynthesis; L-asparagine from L-aspartate (L-Gln route): step 1/1.</text>
</comment>
<dbReference type="PANTHER" id="PTHR43284:SF1">
    <property type="entry name" value="ASPARAGINE SYNTHETASE"/>
    <property type="match status" value="1"/>
</dbReference>
<evidence type="ECO:0000256" key="9">
    <source>
        <dbReference type="PIRSR" id="PIRSR001589-2"/>
    </source>
</evidence>
<comment type="caution">
    <text evidence="12">The sequence shown here is derived from an EMBL/GenBank/DDBJ whole genome shotgun (WGS) entry which is preliminary data.</text>
</comment>
<dbReference type="GO" id="GO:0006529">
    <property type="term" value="P:asparagine biosynthetic process"/>
    <property type="evidence" value="ECO:0007669"/>
    <property type="project" value="UniProtKB-KW"/>
</dbReference>
<dbReference type="OrthoDB" id="9763290at2"/>
<dbReference type="EC" id="6.3.5.4" evidence="3"/>
<evidence type="ECO:0000256" key="8">
    <source>
        <dbReference type="ARBA" id="ARBA00048741"/>
    </source>
</evidence>
<evidence type="ECO:0000256" key="7">
    <source>
        <dbReference type="ARBA" id="ARBA00022962"/>
    </source>
</evidence>
<evidence type="ECO:0000256" key="2">
    <source>
        <dbReference type="ARBA" id="ARBA00005752"/>
    </source>
</evidence>
<evidence type="ECO:0000313" key="13">
    <source>
        <dbReference type="Proteomes" id="UP000323257"/>
    </source>
</evidence>
<dbReference type="Gene3D" id="3.40.50.620">
    <property type="entry name" value="HUPs"/>
    <property type="match status" value="2"/>
</dbReference>
<keyword evidence="13" id="KW-1185">Reference proteome</keyword>
<dbReference type="InterPro" id="IPR014729">
    <property type="entry name" value="Rossmann-like_a/b/a_fold"/>
</dbReference>
<sequence length="654" mass="75474">MGAILGLVLSGSEARLREIGNNAMDKLGEFRFDRLRSEAEEGVFFGCGVIVNTPESRMEELPRRQGNDYLITADAIIDNRDELFQLLGIEHEHRASVTDSELIMLAYERWGYDCPQHLIGDYAFAIWDKRKRELYCARDAVGARSLYYSQDGGNFGFCTIEKPLLGTVRTTVELNERWLADFLAIDSLLQESIAGETVYEGIQQLLPAHYGIWREGRLETTKYWDPLQLPPIRYNTDEEYVEAFNRIFRQAVDCRLRSAGEVGIMLSGGLDSGSVACLAAERLGRDNRRLHAFSSVPVRDFGEKPGSRHHIFDEAEQMRLIGQAYPNINQTYCSFEGRNALTDVDKMLNVFAHPYKIFQNMTWYRPMLNKAADEGCTIMLNGQFGNATISYGEFTMHLLTLYRSGRLVSLYKEIKGLSRLINQPVKRVGKLALKVITPYWLRSMRDRKRHPNYERLHNTLIKPALAAKWNVTERLEKMNARLYTERYFDYEEDKSWRVNPLFLLHVGAVETKLSLENGITVRDPSRDRRLIEFCLAIPSDQYVREGLERRLIRRAMKGILPEPIRTNITTHGVQSADWMHRLEPAWASVRTELDQIVKRGELEAYADMDKVRELQAALIGDKPITDEEVVWKSLMTIILSRFLMDFRRCNQQQN</sequence>
<dbReference type="Gene3D" id="3.60.20.10">
    <property type="entry name" value="Glutamine Phosphoribosylpyrophosphate, subunit 1, domain 1"/>
    <property type="match status" value="1"/>
</dbReference>
<comment type="similarity">
    <text evidence="2">Belongs to the asparagine synthetase family.</text>
</comment>
<gene>
    <name evidence="12" type="ORF">BCM02_11619</name>
</gene>
<dbReference type="GO" id="GO:0004066">
    <property type="term" value="F:asparagine synthase (glutamine-hydrolyzing) activity"/>
    <property type="evidence" value="ECO:0007669"/>
    <property type="project" value="UniProtKB-EC"/>
</dbReference>
<protein>
    <recommendedName>
        <fullName evidence="3">asparagine synthase (glutamine-hydrolyzing)</fullName>
        <ecNumber evidence="3">6.3.5.4</ecNumber>
    </recommendedName>
</protein>
<feature type="domain" description="Glutamine amidotransferase type-2" evidence="11">
    <location>
        <begin position="64"/>
        <end position="164"/>
    </location>
</feature>
<keyword evidence="7" id="KW-0315">Glutamine amidotransferase</keyword>
<evidence type="ECO:0000256" key="3">
    <source>
        <dbReference type="ARBA" id="ARBA00012737"/>
    </source>
</evidence>
<dbReference type="EMBL" id="VNHS01000016">
    <property type="protein sequence ID" value="TYP69143.1"/>
    <property type="molecule type" value="Genomic_DNA"/>
</dbReference>
<dbReference type="AlphaFoldDB" id="A0A5S5BU73"/>
<dbReference type="CDD" id="cd00712">
    <property type="entry name" value="AsnB"/>
    <property type="match status" value="1"/>
</dbReference>
<evidence type="ECO:0000259" key="11">
    <source>
        <dbReference type="Pfam" id="PF13537"/>
    </source>
</evidence>
<dbReference type="Pfam" id="PF13537">
    <property type="entry name" value="GATase_7"/>
    <property type="match status" value="1"/>
</dbReference>
<dbReference type="InterPro" id="IPR029055">
    <property type="entry name" value="Ntn_hydrolases_N"/>
</dbReference>
<evidence type="ECO:0000256" key="1">
    <source>
        <dbReference type="ARBA" id="ARBA00005187"/>
    </source>
</evidence>
<accession>A0A5S5BU73</accession>
<keyword evidence="6" id="KW-0028">Amino-acid biosynthesis</keyword>
<organism evidence="12 13">
    <name type="scientific">Paenibacillus methanolicus</name>
    <dbReference type="NCBI Taxonomy" id="582686"/>
    <lineage>
        <taxon>Bacteria</taxon>
        <taxon>Bacillati</taxon>
        <taxon>Bacillota</taxon>
        <taxon>Bacilli</taxon>
        <taxon>Bacillales</taxon>
        <taxon>Paenibacillaceae</taxon>
        <taxon>Paenibacillus</taxon>
    </lineage>
</organism>
<dbReference type="InterPro" id="IPR001962">
    <property type="entry name" value="Asn_synthase"/>
</dbReference>
<dbReference type="PANTHER" id="PTHR43284">
    <property type="entry name" value="ASPARAGINE SYNTHETASE (GLUTAMINE-HYDROLYZING)"/>
    <property type="match status" value="1"/>
</dbReference>
<evidence type="ECO:0000256" key="6">
    <source>
        <dbReference type="ARBA" id="ARBA00022888"/>
    </source>
</evidence>
<evidence type="ECO:0000256" key="4">
    <source>
        <dbReference type="ARBA" id="ARBA00022741"/>
    </source>
</evidence>
<dbReference type="InterPro" id="IPR006426">
    <property type="entry name" value="Asn_synth_AEB"/>
</dbReference>
<feature type="binding site" evidence="9">
    <location>
        <position position="99"/>
    </location>
    <ligand>
        <name>L-glutamine</name>
        <dbReference type="ChEBI" id="CHEBI:58359"/>
    </ligand>
</feature>
<dbReference type="SUPFAM" id="SSF56235">
    <property type="entry name" value="N-terminal nucleophile aminohydrolases (Ntn hydrolases)"/>
    <property type="match status" value="1"/>
</dbReference>
<dbReference type="GO" id="GO:0005524">
    <property type="term" value="F:ATP binding"/>
    <property type="evidence" value="ECO:0007669"/>
    <property type="project" value="UniProtKB-KW"/>
</dbReference>
<dbReference type="InterPro" id="IPR051786">
    <property type="entry name" value="ASN_synthetase/amidase"/>
</dbReference>
<dbReference type="InterPro" id="IPR033738">
    <property type="entry name" value="AsnB_N"/>
</dbReference>
<keyword evidence="6" id="KW-0061">Asparagine biosynthesis</keyword>
<dbReference type="PIRSF" id="PIRSF001589">
    <property type="entry name" value="Asn_synthetase_glu-h"/>
    <property type="match status" value="1"/>
</dbReference>
<dbReference type="InterPro" id="IPR017932">
    <property type="entry name" value="GATase_2_dom"/>
</dbReference>
<keyword evidence="5 9" id="KW-0067">ATP-binding</keyword>
<dbReference type="SUPFAM" id="SSF52402">
    <property type="entry name" value="Adenine nucleotide alpha hydrolases-like"/>
    <property type="match status" value="1"/>
</dbReference>
<dbReference type="Pfam" id="PF00733">
    <property type="entry name" value="Asn_synthase"/>
    <property type="match status" value="1"/>
</dbReference>